<evidence type="ECO:0000313" key="2">
    <source>
        <dbReference type="Proteomes" id="UP001601521"/>
    </source>
</evidence>
<dbReference type="Proteomes" id="UP001601521">
    <property type="component" value="Unassembled WGS sequence"/>
</dbReference>
<reference evidence="1 2" key="1">
    <citation type="submission" date="2024-10" db="EMBL/GenBank/DDBJ databases">
        <title>The Natural Products Discovery Center: Release of the First 8490 Sequenced Strains for Exploring Actinobacteria Biosynthetic Diversity.</title>
        <authorList>
            <person name="Kalkreuter E."/>
            <person name="Kautsar S.A."/>
            <person name="Yang D."/>
            <person name="Bader C.D."/>
            <person name="Teijaro C.N."/>
            <person name="Fluegel L."/>
            <person name="Davis C.M."/>
            <person name="Simpson J.R."/>
            <person name="Lauterbach L."/>
            <person name="Steele A.D."/>
            <person name="Gui C."/>
            <person name="Meng S."/>
            <person name="Li G."/>
            <person name="Viehrig K."/>
            <person name="Ye F."/>
            <person name="Su P."/>
            <person name="Kiefer A.F."/>
            <person name="Nichols A."/>
            <person name="Cepeda A.J."/>
            <person name="Yan W."/>
            <person name="Fan B."/>
            <person name="Jiang Y."/>
            <person name="Adhikari A."/>
            <person name="Zheng C.-J."/>
            <person name="Schuster L."/>
            <person name="Cowan T.M."/>
            <person name="Smanski M.J."/>
            <person name="Chevrette M.G."/>
            <person name="De Carvalho L.P.S."/>
            <person name="Shen B."/>
        </authorList>
    </citation>
    <scope>NUCLEOTIDE SEQUENCE [LARGE SCALE GENOMIC DNA]</scope>
    <source>
        <strain evidence="1 2">NPDC004550</strain>
    </source>
</reference>
<proteinExistence type="predicted"/>
<dbReference type="Gene3D" id="3.40.50.720">
    <property type="entry name" value="NAD(P)-binding Rossmann-like Domain"/>
    <property type="match status" value="1"/>
</dbReference>
<name>A0ABW6NJX3_9NOCA</name>
<comment type="caution">
    <text evidence="1">The sequence shown here is derived from an EMBL/GenBank/DDBJ whole genome shotgun (WGS) entry which is preliminary data.</text>
</comment>
<organism evidence="1 2">
    <name type="scientific">Nocardia africana</name>
    <dbReference type="NCBI Taxonomy" id="134964"/>
    <lineage>
        <taxon>Bacteria</taxon>
        <taxon>Bacillati</taxon>
        <taxon>Actinomycetota</taxon>
        <taxon>Actinomycetes</taxon>
        <taxon>Mycobacteriales</taxon>
        <taxon>Nocardiaceae</taxon>
        <taxon>Nocardia</taxon>
    </lineage>
</organism>
<dbReference type="Pfam" id="PF13602">
    <property type="entry name" value="ADH_zinc_N_2"/>
    <property type="match status" value="1"/>
</dbReference>
<dbReference type="EMBL" id="JBIALX010000005">
    <property type="protein sequence ID" value="MFF0454731.1"/>
    <property type="molecule type" value="Genomic_DNA"/>
</dbReference>
<dbReference type="RefSeq" id="WP_387251598.1">
    <property type="nucleotide sequence ID" value="NZ_JBIALX010000005.1"/>
</dbReference>
<keyword evidence="2" id="KW-1185">Reference proteome</keyword>
<dbReference type="Gene3D" id="3.90.180.10">
    <property type="entry name" value="Medium-chain alcohol dehydrogenases, catalytic domain"/>
    <property type="match status" value="1"/>
</dbReference>
<sequence length="95" mass="9958">MVNIGRLDGPASAINLDHLSYRHLTVHGVSFGFTRADEMAAVIAGLLPEVIPVVARGAIRPVIDRTVPLAEHGSAVARLRSGDAVGKIVFTMSGT</sequence>
<protein>
    <submittedName>
        <fullName evidence="1">Zinc-binding dehydrogenase</fullName>
    </submittedName>
</protein>
<evidence type="ECO:0000313" key="1">
    <source>
        <dbReference type="EMBL" id="MFF0454731.1"/>
    </source>
</evidence>
<gene>
    <name evidence="1" type="ORF">ACFYTH_15315</name>
</gene>
<accession>A0ABW6NJX3</accession>